<protein>
    <submittedName>
        <fullName evidence="2">Uncharacterized protein</fullName>
    </submittedName>
</protein>
<evidence type="ECO:0000313" key="3">
    <source>
        <dbReference type="Proteomes" id="UP001189429"/>
    </source>
</evidence>
<comment type="caution">
    <text evidence="2">The sequence shown here is derived from an EMBL/GenBank/DDBJ whole genome shotgun (WGS) entry which is preliminary data.</text>
</comment>
<sequence>GMQMKHLRWVHVVAQSLRIEEALNLSLLDMSRTGRLWPVAFTRKQRQFTIQMLKCRRDPLRRRVGANASATWIKCIDCDLRLAYWNRPKIEVQPHLLAIKDDPNQRSAAMPNLRRYNNGQDDKKELLIKLVKTDTSRSPAAVRVPARSEATSRPSYAPMQVDELAQAERKSRPRTSESTLAKDMKELKDAILQQNEYIQQRSQALRFLMQPHLAQIQQSQEAAVMTAIPGTPRQADKWEVIGQPASQSPAPEMPIAAEKES</sequence>
<evidence type="ECO:0000313" key="2">
    <source>
        <dbReference type="EMBL" id="CAK0791031.1"/>
    </source>
</evidence>
<feature type="non-terminal residue" evidence="2">
    <location>
        <position position="1"/>
    </location>
</feature>
<name>A0ABN9PL69_9DINO</name>
<evidence type="ECO:0000256" key="1">
    <source>
        <dbReference type="SAM" id="MobiDB-lite"/>
    </source>
</evidence>
<organism evidence="2 3">
    <name type="scientific">Prorocentrum cordatum</name>
    <dbReference type="NCBI Taxonomy" id="2364126"/>
    <lineage>
        <taxon>Eukaryota</taxon>
        <taxon>Sar</taxon>
        <taxon>Alveolata</taxon>
        <taxon>Dinophyceae</taxon>
        <taxon>Prorocentrales</taxon>
        <taxon>Prorocentraceae</taxon>
        <taxon>Prorocentrum</taxon>
    </lineage>
</organism>
<feature type="region of interest" description="Disordered" evidence="1">
    <location>
        <begin position="242"/>
        <end position="261"/>
    </location>
</feature>
<dbReference type="Proteomes" id="UP001189429">
    <property type="component" value="Unassembled WGS sequence"/>
</dbReference>
<gene>
    <name evidence="2" type="ORF">PCOR1329_LOCUS2090</name>
</gene>
<accession>A0ABN9PL69</accession>
<proteinExistence type="predicted"/>
<feature type="region of interest" description="Disordered" evidence="1">
    <location>
        <begin position="146"/>
        <end position="178"/>
    </location>
</feature>
<dbReference type="EMBL" id="CAUYUJ010000516">
    <property type="protein sequence ID" value="CAK0791031.1"/>
    <property type="molecule type" value="Genomic_DNA"/>
</dbReference>
<reference evidence="2" key="1">
    <citation type="submission" date="2023-10" db="EMBL/GenBank/DDBJ databases">
        <authorList>
            <person name="Chen Y."/>
            <person name="Shah S."/>
            <person name="Dougan E. K."/>
            <person name="Thang M."/>
            <person name="Chan C."/>
        </authorList>
    </citation>
    <scope>NUCLEOTIDE SEQUENCE [LARGE SCALE GENOMIC DNA]</scope>
</reference>
<keyword evidence="3" id="KW-1185">Reference proteome</keyword>